<reference evidence="1 2" key="1">
    <citation type="submission" date="2014-04" db="EMBL/GenBank/DDBJ databases">
        <authorList>
            <consortium name="DOE Joint Genome Institute"/>
            <person name="Kuo A."/>
            <person name="Kohler A."/>
            <person name="Nagy L.G."/>
            <person name="Floudas D."/>
            <person name="Copeland A."/>
            <person name="Barry K.W."/>
            <person name="Cichocki N."/>
            <person name="Veneault-Fourrey C."/>
            <person name="LaButti K."/>
            <person name="Lindquist E.A."/>
            <person name="Lipzen A."/>
            <person name="Lundell T."/>
            <person name="Morin E."/>
            <person name="Murat C."/>
            <person name="Sun H."/>
            <person name="Tunlid A."/>
            <person name="Henrissat B."/>
            <person name="Grigoriev I.V."/>
            <person name="Hibbett D.S."/>
            <person name="Martin F."/>
            <person name="Nordberg H.P."/>
            <person name="Cantor M.N."/>
            <person name="Hua S.X."/>
        </authorList>
    </citation>
    <scope>NUCLEOTIDE SEQUENCE [LARGE SCALE GENOMIC DNA]</scope>
    <source>
        <strain evidence="1 2">Foug A</strain>
    </source>
</reference>
<name>A0A0C3E8J0_9AGAM</name>
<protein>
    <submittedName>
        <fullName evidence="1">Uncharacterized protein</fullName>
    </submittedName>
</protein>
<dbReference type="EMBL" id="KN822027">
    <property type="protein sequence ID" value="KIM64699.1"/>
    <property type="molecule type" value="Genomic_DNA"/>
</dbReference>
<dbReference type="Proteomes" id="UP000053989">
    <property type="component" value="Unassembled WGS sequence"/>
</dbReference>
<proteinExistence type="predicted"/>
<dbReference type="InParanoid" id="A0A0C3E8J0"/>
<sequence>MHILGASQGSRLCLEPSRRSHCPHSPDYQLRNKFRFTEVVCCHFGLEGGELSAVLRELYVEMRVCYIEEFCDLLLKISPQQGRILPLTLGLPRETILHTEARIICSAQFLEQGTDLAKRGRSRRDKEK</sequence>
<dbReference type="HOGENOM" id="CLU_1960875_0_0_1"/>
<keyword evidence="2" id="KW-1185">Reference proteome</keyword>
<evidence type="ECO:0000313" key="2">
    <source>
        <dbReference type="Proteomes" id="UP000053989"/>
    </source>
</evidence>
<evidence type="ECO:0000313" key="1">
    <source>
        <dbReference type="EMBL" id="KIM64699.1"/>
    </source>
</evidence>
<gene>
    <name evidence="1" type="ORF">SCLCIDRAFT_1213214</name>
</gene>
<dbReference type="AlphaFoldDB" id="A0A0C3E8J0"/>
<organism evidence="1 2">
    <name type="scientific">Scleroderma citrinum Foug A</name>
    <dbReference type="NCBI Taxonomy" id="1036808"/>
    <lineage>
        <taxon>Eukaryota</taxon>
        <taxon>Fungi</taxon>
        <taxon>Dikarya</taxon>
        <taxon>Basidiomycota</taxon>
        <taxon>Agaricomycotina</taxon>
        <taxon>Agaricomycetes</taxon>
        <taxon>Agaricomycetidae</taxon>
        <taxon>Boletales</taxon>
        <taxon>Sclerodermatineae</taxon>
        <taxon>Sclerodermataceae</taxon>
        <taxon>Scleroderma</taxon>
    </lineage>
</organism>
<reference evidence="2" key="2">
    <citation type="submission" date="2015-01" db="EMBL/GenBank/DDBJ databases">
        <title>Evolutionary Origins and Diversification of the Mycorrhizal Mutualists.</title>
        <authorList>
            <consortium name="DOE Joint Genome Institute"/>
            <consortium name="Mycorrhizal Genomics Consortium"/>
            <person name="Kohler A."/>
            <person name="Kuo A."/>
            <person name="Nagy L.G."/>
            <person name="Floudas D."/>
            <person name="Copeland A."/>
            <person name="Barry K.W."/>
            <person name="Cichocki N."/>
            <person name="Veneault-Fourrey C."/>
            <person name="LaButti K."/>
            <person name="Lindquist E.A."/>
            <person name="Lipzen A."/>
            <person name="Lundell T."/>
            <person name="Morin E."/>
            <person name="Murat C."/>
            <person name="Riley R."/>
            <person name="Ohm R."/>
            <person name="Sun H."/>
            <person name="Tunlid A."/>
            <person name="Henrissat B."/>
            <person name="Grigoriev I.V."/>
            <person name="Hibbett D.S."/>
            <person name="Martin F."/>
        </authorList>
    </citation>
    <scope>NUCLEOTIDE SEQUENCE [LARGE SCALE GENOMIC DNA]</scope>
    <source>
        <strain evidence="2">Foug A</strain>
    </source>
</reference>
<accession>A0A0C3E8J0</accession>